<keyword evidence="2" id="KW-0489">Methyltransferase</keyword>
<accession>A0A0P8CHG4</accession>
<evidence type="ECO:0000313" key="2">
    <source>
        <dbReference type="EMBL" id="KPQ42167.1"/>
    </source>
</evidence>
<gene>
    <name evidence="2" type="ORF">MPEBLZ_03294</name>
</gene>
<dbReference type="GO" id="GO:0032259">
    <property type="term" value="P:methylation"/>
    <property type="evidence" value="ECO:0007669"/>
    <property type="project" value="UniProtKB-KW"/>
</dbReference>
<feature type="domain" description="Methyltransferase" evidence="1">
    <location>
        <begin position="52"/>
        <end position="161"/>
    </location>
</feature>
<name>A0A0P8CHG4_9EURY</name>
<dbReference type="Pfam" id="PF13847">
    <property type="entry name" value="Methyltransf_31"/>
    <property type="match status" value="1"/>
</dbReference>
<sequence length="266" mass="30569">MDKIACSVNSLYEKYPYPSLPIRNENDLVKKLHANVMSKILSSAGLDPASLSGKEILDAGCGTGEKSCYFAYRGAKVTSIDLSCSSLAKGKKLAQDFNLEVDFNRCDIMDFKTRNRFDHIFCMGVLHHTNDPYGRFRVLSDMCKPGGTITIGLYNRYGRFLHRAKRMWIKLNAGEDIDRRMSFVERSIYGRKFKNIHEQAYAADKYANPYESYHSVIEVIRWFDKNNISYIGSYPHTDIGYFGSFLTQLKWFRSKNGFFIISGRKN</sequence>
<comment type="caution">
    <text evidence="2">The sequence shown here is derived from an EMBL/GenBank/DDBJ whole genome shotgun (WGS) entry which is preliminary data.</text>
</comment>
<dbReference type="PANTHER" id="PTHR43464">
    <property type="entry name" value="METHYLTRANSFERASE"/>
    <property type="match status" value="1"/>
</dbReference>
<protein>
    <submittedName>
        <fullName evidence="2">Methyltransferase</fullName>
    </submittedName>
</protein>
<dbReference type="Gene3D" id="3.40.50.150">
    <property type="entry name" value="Vaccinia Virus protein VP39"/>
    <property type="match status" value="1"/>
</dbReference>
<dbReference type="Proteomes" id="UP000050360">
    <property type="component" value="Unassembled WGS sequence"/>
</dbReference>
<dbReference type="GO" id="GO:0008168">
    <property type="term" value="F:methyltransferase activity"/>
    <property type="evidence" value="ECO:0007669"/>
    <property type="project" value="UniProtKB-KW"/>
</dbReference>
<evidence type="ECO:0000313" key="3">
    <source>
        <dbReference type="Proteomes" id="UP000050360"/>
    </source>
</evidence>
<dbReference type="InterPro" id="IPR029063">
    <property type="entry name" value="SAM-dependent_MTases_sf"/>
</dbReference>
<evidence type="ECO:0000259" key="1">
    <source>
        <dbReference type="Pfam" id="PF13847"/>
    </source>
</evidence>
<dbReference type="InterPro" id="IPR025714">
    <property type="entry name" value="Methyltranfer_dom"/>
</dbReference>
<reference evidence="2 3" key="1">
    <citation type="submission" date="2015-09" db="EMBL/GenBank/DDBJ databases">
        <title>A metagenomics-based metabolic model of nitrate-dependent anaerobic oxidation of methane by Methanoperedens-like archaea.</title>
        <authorList>
            <person name="Arshad A."/>
            <person name="Speth D.R."/>
            <person name="De Graaf R.M."/>
            <person name="Op Den Camp H.J."/>
            <person name="Jetten M.S."/>
            <person name="Welte C.U."/>
        </authorList>
    </citation>
    <scope>NUCLEOTIDE SEQUENCE [LARGE SCALE GENOMIC DNA]</scope>
</reference>
<dbReference type="EMBL" id="LKCM01000262">
    <property type="protein sequence ID" value="KPQ42167.1"/>
    <property type="molecule type" value="Genomic_DNA"/>
</dbReference>
<dbReference type="CDD" id="cd02440">
    <property type="entry name" value="AdoMet_MTases"/>
    <property type="match status" value="1"/>
</dbReference>
<proteinExistence type="predicted"/>
<dbReference type="AlphaFoldDB" id="A0A0P8CHG4"/>
<organism evidence="2 3">
    <name type="scientific">Candidatus Methanoperedens nitratireducens</name>
    <dbReference type="NCBI Taxonomy" id="1392998"/>
    <lineage>
        <taxon>Archaea</taxon>
        <taxon>Methanobacteriati</taxon>
        <taxon>Methanobacteriota</taxon>
        <taxon>Stenosarchaea group</taxon>
        <taxon>Methanomicrobia</taxon>
        <taxon>Methanosarcinales</taxon>
        <taxon>ANME-2 cluster</taxon>
        <taxon>Candidatus Methanoperedentaceae</taxon>
        <taxon>Candidatus Methanoperedens</taxon>
    </lineage>
</organism>
<dbReference type="PANTHER" id="PTHR43464:SF77">
    <property type="entry name" value="BLL3586 PROTEIN"/>
    <property type="match status" value="1"/>
</dbReference>
<dbReference type="SUPFAM" id="SSF53335">
    <property type="entry name" value="S-adenosyl-L-methionine-dependent methyltransferases"/>
    <property type="match status" value="1"/>
</dbReference>
<keyword evidence="2" id="KW-0808">Transferase</keyword>